<keyword evidence="2" id="KW-0540">Nuclease</keyword>
<keyword evidence="2" id="KW-0378">Hydrolase</keyword>
<evidence type="ECO:0000256" key="1">
    <source>
        <dbReference type="ARBA" id="ARBA00006562"/>
    </source>
</evidence>
<dbReference type="AlphaFoldDB" id="A0A9J6D645"/>
<name>A0A9J6D645_RHIMP</name>
<comment type="function">
    <text evidence="2">Decapping enzyme for NAD-capped RNAs: specifically hydrolyzes the nicotinamide adenine dinucleotide (NAD) cap from a subset of RNAs by removing the entire NAD moiety from the 5'-end of an NAD-capped RNA.</text>
</comment>
<protein>
    <recommendedName>
        <fullName evidence="2">Decapping nuclease</fullName>
        <ecNumber evidence="2">3.6.1.-</ecNumber>
    </recommendedName>
</protein>
<reference evidence="4" key="2">
    <citation type="submission" date="2021-09" db="EMBL/GenBank/DDBJ databases">
        <authorList>
            <person name="Jia N."/>
            <person name="Wang J."/>
            <person name="Shi W."/>
            <person name="Du L."/>
            <person name="Sun Y."/>
            <person name="Zhan W."/>
            <person name="Jiang J."/>
            <person name="Wang Q."/>
            <person name="Zhang B."/>
            <person name="Ji P."/>
            <person name="Sakyi L.B."/>
            <person name="Cui X."/>
            <person name="Yuan T."/>
            <person name="Jiang B."/>
            <person name="Yang W."/>
            <person name="Lam T.T.-Y."/>
            <person name="Chang Q."/>
            <person name="Ding S."/>
            <person name="Wang X."/>
            <person name="Zhu J."/>
            <person name="Ruan X."/>
            <person name="Zhao L."/>
            <person name="Wei J."/>
            <person name="Que T."/>
            <person name="Du C."/>
            <person name="Cheng J."/>
            <person name="Dai P."/>
            <person name="Han X."/>
            <person name="Huang E."/>
            <person name="Gao Y."/>
            <person name="Liu J."/>
            <person name="Shao H."/>
            <person name="Ye R."/>
            <person name="Li L."/>
            <person name="Wei W."/>
            <person name="Wang X."/>
            <person name="Wang C."/>
            <person name="Huo Q."/>
            <person name="Li W."/>
            <person name="Guo W."/>
            <person name="Chen H."/>
            <person name="Chen S."/>
            <person name="Zhou L."/>
            <person name="Zhou L."/>
            <person name="Ni X."/>
            <person name="Tian J."/>
            <person name="Zhou Y."/>
            <person name="Sheng Y."/>
            <person name="Liu T."/>
            <person name="Pan Y."/>
            <person name="Xia L."/>
            <person name="Li J."/>
            <person name="Zhao F."/>
            <person name="Cao W."/>
        </authorList>
    </citation>
    <scope>NUCLEOTIDE SEQUENCE</scope>
    <source>
        <strain evidence="4">Rmic-2018</strain>
        <tissue evidence="4">Larvae</tissue>
    </source>
</reference>
<dbReference type="GO" id="GO:0046872">
    <property type="term" value="F:metal ion binding"/>
    <property type="evidence" value="ECO:0007669"/>
    <property type="project" value="UniProtKB-KW"/>
</dbReference>
<dbReference type="GO" id="GO:0005634">
    <property type="term" value="C:nucleus"/>
    <property type="evidence" value="ECO:0007669"/>
    <property type="project" value="UniProtKB-SubCell"/>
</dbReference>
<keyword evidence="5" id="KW-1185">Reference proteome</keyword>
<dbReference type="GO" id="GO:0000166">
    <property type="term" value="F:nucleotide binding"/>
    <property type="evidence" value="ECO:0007669"/>
    <property type="project" value="UniProtKB-KW"/>
</dbReference>
<dbReference type="GO" id="GO:0003723">
    <property type="term" value="F:RNA binding"/>
    <property type="evidence" value="ECO:0007669"/>
    <property type="project" value="UniProtKB-KW"/>
</dbReference>
<keyword evidence="2" id="KW-0547">Nucleotide-binding</keyword>
<organism evidence="4 5">
    <name type="scientific">Rhipicephalus microplus</name>
    <name type="common">Cattle tick</name>
    <name type="synonym">Boophilus microplus</name>
    <dbReference type="NCBI Taxonomy" id="6941"/>
    <lineage>
        <taxon>Eukaryota</taxon>
        <taxon>Metazoa</taxon>
        <taxon>Ecdysozoa</taxon>
        <taxon>Arthropoda</taxon>
        <taxon>Chelicerata</taxon>
        <taxon>Arachnida</taxon>
        <taxon>Acari</taxon>
        <taxon>Parasitiformes</taxon>
        <taxon>Ixodida</taxon>
        <taxon>Ixodoidea</taxon>
        <taxon>Ixodidae</taxon>
        <taxon>Rhipicephalinae</taxon>
        <taxon>Rhipicephalus</taxon>
        <taxon>Boophilus</taxon>
    </lineage>
</organism>
<proteinExistence type="inferred from homology"/>
<dbReference type="PANTHER" id="PTHR12395:SF9">
    <property type="entry name" value="DECAPPING AND EXORIBONUCLEASE PROTEIN"/>
    <property type="match status" value="1"/>
</dbReference>
<dbReference type="GO" id="GO:0005829">
    <property type="term" value="C:cytosol"/>
    <property type="evidence" value="ECO:0007669"/>
    <property type="project" value="TreeGrafter"/>
</dbReference>
<dbReference type="GO" id="GO:0004518">
    <property type="term" value="F:nuclease activity"/>
    <property type="evidence" value="ECO:0007669"/>
    <property type="project" value="UniProtKB-KW"/>
</dbReference>
<keyword evidence="2" id="KW-0694">RNA-binding</keyword>
<dbReference type="Pfam" id="PF08652">
    <property type="entry name" value="RAI1"/>
    <property type="match status" value="1"/>
</dbReference>
<dbReference type="OMA" id="ALPRMFD"/>
<comment type="subcellular location">
    <subcellularLocation>
        <location evidence="2">Nucleus</location>
    </subcellularLocation>
</comment>
<keyword evidence="2" id="KW-0539">Nucleus</keyword>
<feature type="domain" description="RAI1-like" evidence="3">
    <location>
        <begin position="38"/>
        <end position="202"/>
    </location>
</feature>
<comment type="caution">
    <text evidence="4">The sequence shown here is derived from an EMBL/GenBank/DDBJ whole genome shotgun (WGS) entry which is preliminary data.</text>
</comment>
<dbReference type="GO" id="GO:0034353">
    <property type="term" value="F:mRNA 5'-diphosphatase activity"/>
    <property type="evidence" value="ECO:0007669"/>
    <property type="project" value="TreeGrafter"/>
</dbReference>
<evidence type="ECO:0000313" key="4">
    <source>
        <dbReference type="EMBL" id="KAH8009311.1"/>
    </source>
</evidence>
<evidence type="ECO:0000313" key="5">
    <source>
        <dbReference type="Proteomes" id="UP000821866"/>
    </source>
</evidence>
<dbReference type="EC" id="3.6.1.-" evidence="2"/>
<dbReference type="InterPro" id="IPR013961">
    <property type="entry name" value="RAI1"/>
</dbReference>
<dbReference type="VEuPathDB" id="VectorBase:LOC119177900"/>
<dbReference type="Proteomes" id="UP000821866">
    <property type="component" value="Chromosome 9"/>
</dbReference>
<gene>
    <name evidence="4" type="ORF">HPB51_014447</name>
</gene>
<keyword evidence="2" id="KW-0479">Metal-binding</keyword>
<reference evidence="4" key="1">
    <citation type="journal article" date="2020" name="Cell">
        <title>Large-Scale Comparative Analyses of Tick Genomes Elucidate Their Genetic Diversity and Vector Capacities.</title>
        <authorList>
            <consortium name="Tick Genome and Microbiome Consortium (TIGMIC)"/>
            <person name="Jia N."/>
            <person name="Wang J."/>
            <person name="Shi W."/>
            <person name="Du L."/>
            <person name="Sun Y."/>
            <person name="Zhan W."/>
            <person name="Jiang J.F."/>
            <person name="Wang Q."/>
            <person name="Zhang B."/>
            <person name="Ji P."/>
            <person name="Bell-Sakyi L."/>
            <person name="Cui X.M."/>
            <person name="Yuan T.T."/>
            <person name="Jiang B.G."/>
            <person name="Yang W.F."/>
            <person name="Lam T.T."/>
            <person name="Chang Q.C."/>
            <person name="Ding S.J."/>
            <person name="Wang X.J."/>
            <person name="Zhu J.G."/>
            <person name="Ruan X.D."/>
            <person name="Zhao L."/>
            <person name="Wei J.T."/>
            <person name="Ye R.Z."/>
            <person name="Que T.C."/>
            <person name="Du C.H."/>
            <person name="Zhou Y.H."/>
            <person name="Cheng J.X."/>
            <person name="Dai P.F."/>
            <person name="Guo W.B."/>
            <person name="Han X.H."/>
            <person name="Huang E.J."/>
            <person name="Li L.F."/>
            <person name="Wei W."/>
            <person name="Gao Y.C."/>
            <person name="Liu J.Z."/>
            <person name="Shao H.Z."/>
            <person name="Wang X."/>
            <person name="Wang C.C."/>
            <person name="Yang T.C."/>
            <person name="Huo Q.B."/>
            <person name="Li W."/>
            <person name="Chen H.Y."/>
            <person name="Chen S.E."/>
            <person name="Zhou L.G."/>
            <person name="Ni X.B."/>
            <person name="Tian J.H."/>
            <person name="Sheng Y."/>
            <person name="Liu T."/>
            <person name="Pan Y.S."/>
            <person name="Xia L.Y."/>
            <person name="Li J."/>
            <person name="Zhao F."/>
            <person name="Cao W.C."/>
        </authorList>
    </citation>
    <scope>NUCLEOTIDE SEQUENCE</scope>
    <source>
        <strain evidence="4">Rmic-2018</strain>
    </source>
</reference>
<dbReference type="InterPro" id="IPR039039">
    <property type="entry name" value="RAI1-like_fam"/>
</dbReference>
<accession>A0A9J6D645</accession>
<dbReference type="GO" id="GO:0000956">
    <property type="term" value="P:nuclear-transcribed mRNA catabolic process"/>
    <property type="evidence" value="ECO:0007669"/>
    <property type="project" value="TreeGrafter"/>
</dbReference>
<dbReference type="EMBL" id="JABSTU010000011">
    <property type="protein sequence ID" value="KAH8009311.1"/>
    <property type="molecule type" value="Genomic_DNA"/>
</dbReference>
<comment type="cofactor">
    <cofactor evidence="2">
        <name>a divalent metal cation</name>
        <dbReference type="ChEBI" id="CHEBI:60240"/>
    </cofactor>
</comment>
<dbReference type="GO" id="GO:0110155">
    <property type="term" value="P:NAD-cap decapping"/>
    <property type="evidence" value="ECO:0007669"/>
    <property type="project" value="TreeGrafter"/>
</dbReference>
<dbReference type="PANTHER" id="PTHR12395">
    <property type="entry name" value="DOM-3 RELATED"/>
    <property type="match status" value="1"/>
</dbReference>
<sequence>MNDGALAVEDAGEKVAVLTVSDELSEHDGPIPDYGEVSEIGHFSVKDDEYVDSAVLRRYLRVPFPESRKWNLNKGYGNALPRMFDSGSSSHLLHWVRLHKDKLVSPPSPDLERPSTSLEDRSSRTVFLCGRFVLKTLMCTPFFEKQAWLLGACRYRDFLFIYHLDAEPEGADSSEGRPDWRRDRVRYWGAKFARIMTSTARTGDFVPRAPVTRFHLQSGMAKQTTPEPRK</sequence>
<dbReference type="OrthoDB" id="5853397at2759"/>
<evidence type="ECO:0000256" key="2">
    <source>
        <dbReference type="RuleBase" id="RU367113"/>
    </source>
</evidence>
<comment type="similarity">
    <text evidence="1 2">Belongs to the DXO/Dom3Z family.</text>
</comment>
<evidence type="ECO:0000259" key="3">
    <source>
        <dbReference type="Pfam" id="PF08652"/>
    </source>
</evidence>